<evidence type="ECO:0000256" key="2">
    <source>
        <dbReference type="ARBA" id="ARBA00011233"/>
    </source>
</evidence>
<dbReference type="PRINTS" id="PR00182">
    <property type="entry name" value="ECOLNEIPORIN"/>
</dbReference>
<evidence type="ECO:0000256" key="1">
    <source>
        <dbReference type="ARBA" id="ARBA00004571"/>
    </source>
</evidence>
<keyword evidence="9" id="KW-0472">Membrane</keyword>
<comment type="subunit">
    <text evidence="2">Homotrimer.</text>
</comment>
<dbReference type="InterPro" id="IPR023614">
    <property type="entry name" value="Porin_dom_sf"/>
</dbReference>
<keyword evidence="3" id="KW-0813">Transport</keyword>
<evidence type="ECO:0000313" key="13">
    <source>
        <dbReference type="EMBL" id="AJG23961.1"/>
    </source>
</evidence>
<dbReference type="CDD" id="cd00342">
    <property type="entry name" value="gram_neg_porins"/>
    <property type="match status" value="1"/>
</dbReference>
<dbReference type="GO" id="GO:0034220">
    <property type="term" value="P:monoatomic ion transmembrane transport"/>
    <property type="evidence" value="ECO:0007669"/>
    <property type="project" value="InterPro"/>
</dbReference>
<accession>A0A0C4YTH8</accession>
<dbReference type="STRING" id="68895.RR42_s2379"/>
<evidence type="ECO:0000259" key="12">
    <source>
        <dbReference type="Pfam" id="PF13609"/>
    </source>
</evidence>
<evidence type="ECO:0000256" key="9">
    <source>
        <dbReference type="ARBA" id="ARBA00023136"/>
    </source>
</evidence>
<evidence type="ECO:0000256" key="7">
    <source>
        <dbReference type="ARBA" id="ARBA00023065"/>
    </source>
</evidence>
<sequence>MKKALLAMTAVAAAAACGAAFAQTSSSGVTLYGIADVGIEVINHMPATGSAGGTVTRMNSGNLSGSRWGLRGSEDLGGGLKGIFVLESGFDIDTGASGQGNRLFGRQSYVGLQGNFGAVTLGRQQNSLYDLFGAYDPMAVGPRYSLNSVDSLFNGRADNAFKYTGKFGGLTATGFYSTGRDATVTNGSEVPGANKVGRNYGAGLAYAAGGFSVGAAYDQFQGSSVALQDRTAKRAAIGTSYAFGDAKVFAGYRWLRDDGTASATATVTRSNVYWAGAQYKFTPAFQLTGAAYYTDVKNSGADSWMYVLSGDYSLSKRTDAYVNIGYVKNKSGSTLGLNGAGTALPGANQTGATVGVRHRF</sequence>
<name>A0A0C4YTH8_9BURK</name>
<dbReference type="SUPFAM" id="SSF56935">
    <property type="entry name" value="Porins"/>
    <property type="match status" value="1"/>
</dbReference>
<comment type="subcellular location">
    <subcellularLocation>
        <location evidence="1">Cell outer membrane</location>
        <topology evidence="1">Multi-pass membrane protein</topology>
    </subcellularLocation>
</comment>
<dbReference type="PANTHER" id="PTHR34501:SF9">
    <property type="entry name" value="MAJOR OUTER MEMBRANE PROTEIN P.IA"/>
    <property type="match status" value="1"/>
</dbReference>
<feature type="domain" description="Porin" evidence="12">
    <location>
        <begin position="10"/>
        <end position="330"/>
    </location>
</feature>
<evidence type="ECO:0000256" key="3">
    <source>
        <dbReference type="ARBA" id="ARBA00022448"/>
    </source>
</evidence>
<evidence type="ECO:0000256" key="11">
    <source>
        <dbReference type="SAM" id="SignalP"/>
    </source>
</evidence>
<keyword evidence="5" id="KW-0812">Transmembrane</keyword>
<protein>
    <submittedName>
        <fullName evidence="13">Outer membrane protein (Porin)</fullName>
    </submittedName>
</protein>
<evidence type="ECO:0000313" key="14">
    <source>
        <dbReference type="Proteomes" id="UP000031843"/>
    </source>
</evidence>
<keyword evidence="6 11" id="KW-0732">Signal</keyword>
<reference evidence="13 14" key="1">
    <citation type="journal article" date="2015" name="Genome Announc.">
        <title>Complete Genome Sequence of Cupriavidus basilensis 4G11, Isolated from the Oak Ridge Field Research Center Site.</title>
        <authorList>
            <person name="Ray J."/>
            <person name="Waters R.J."/>
            <person name="Skerker J.M."/>
            <person name="Kuehl J.V."/>
            <person name="Price M.N."/>
            <person name="Huang J."/>
            <person name="Chakraborty R."/>
            <person name="Arkin A.P."/>
            <person name="Deutschbauer A."/>
        </authorList>
    </citation>
    <scope>NUCLEOTIDE SEQUENCE [LARGE SCALE GENOMIC DNA]</scope>
    <source>
        <strain evidence="13">4G11</strain>
    </source>
</reference>
<dbReference type="KEGG" id="cbw:RR42_s2379"/>
<evidence type="ECO:0000256" key="10">
    <source>
        <dbReference type="ARBA" id="ARBA00023237"/>
    </source>
</evidence>
<dbReference type="GO" id="GO:0015288">
    <property type="term" value="F:porin activity"/>
    <property type="evidence" value="ECO:0007669"/>
    <property type="project" value="UniProtKB-KW"/>
</dbReference>
<dbReference type="Proteomes" id="UP000031843">
    <property type="component" value="Chromosome secondary"/>
</dbReference>
<evidence type="ECO:0000256" key="4">
    <source>
        <dbReference type="ARBA" id="ARBA00022452"/>
    </source>
</evidence>
<keyword evidence="8" id="KW-0626">Porin</keyword>
<feature type="signal peptide" evidence="11">
    <location>
        <begin position="1"/>
        <end position="22"/>
    </location>
</feature>
<keyword evidence="14" id="KW-1185">Reference proteome</keyword>
<dbReference type="Pfam" id="PF13609">
    <property type="entry name" value="Porin_4"/>
    <property type="match status" value="1"/>
</dbReference>
<dbReference type="OrthoDB" id="8952625at2"/>
<dbReference type="PANTHER" id="PTHR34501">
    <property type="entry name" value="PROTEIN YDDL-RELATED"/>
    <property type="match status" value="1"/>
</dbReference>
<gene>
    <name evidence="13" type="ORF">RR42_s2379</name>
</gene>
<evidence type="ECO:0000256" key="5">
    <source>
        <dbReference type="ARBA" id="ARBA00022692"/>
    </source>
</evidence>
<dbReference type="InterPro" id="IPR002299">
    <property type="entry name" value="Porin_Neis"/>
</dbReference>
<keyword evidence="4" id="KW-1134">Transmembrane beta strand</keyword>
<dbReference type="AlphaFoldDB" id="A0A0C4YTH8"/>
<dbReference type="PRINTS" id="PR00184">
    <property type="entry name" value="NEISSPPORIN"/>
</dbReference>
<feature type="chain" id="PRO_5002174326" evidence="11">
    <location>
        <begin position="23"/>
        <end position="360"/>
    </location>
</feature>
<evidence type="ECO:0000256" key="8">
    <source>
        <dbReference type="ARBA" id="ARBA00023114"/>
    </source>
</evidence>
<dbReference type="GO" id="GO:0009279">
    <property type="term" value="C:cell outer membrane"/>
    <property type="evidence" value="ECO:0007669"/>
    <property type="project" value="UniProtKB-SubCell"/>
</dbReference>
<dbReference type="RefSeq" id="WP_043355951.1">
    <property type="nucleotide sequence ID" value="NZ_CP010537.1"/>
</dbReference>
<proteinExistence type="predicted"/>
<organism evidence="13 14">
    <name type="scientific">Cupriavidus basilensis</name>
    <dbReference type="NCBI Taxonomy" id="68895"/>
    <lineage>
        <taxon>Bacteria</taxon>
        <taxon>Pseudomonadati</taxon>
        <taxon>Pseudomonadota</taxon>
        <taxon>Betaproteobacteria</taxon>
        <taxon>Burkholderiales</taxon>
        <taxon>Burkholderiaceae</taxon>
        <taxon>Cupriavidus</taxon>
    </lineage>
</organism>
<keyword evidence="10" id="KW-0998">Cell outer membrane</keyword>
<dbReference type="Gene3D" id="2.40.160.10">
    <property type="entry name" value="Porin"/>
    <property type="match status" value="1"/>
</dbReference>
<dbReference type="InterPro" id="IPR033900">
    <property type="entry name" value="Gram_neg_porin_domain"/>
</dbReference>
<keyword evidence="7" id="KW-0406">Ion transport</keyword>
<dbReference type="EMBL" id="CP010537">
    <property type="protein sequence ID" value="AJG23961.1"/>
    <property type="molecule type" value="Genomic_DNA"/>
</dbReference>
<evidence type="ECO:0000256" key="6">
    <source>
        <dbReference type="ARBA" id="ARBA00022729"/>
    </source>
</evidence>
<dbReference type="GO" id="GO:0046930">
    <property type="term" value="C:pore complex"/>
    <property type="evidence" value="ECO:0007669"/>
    <property type="project" value="UniProtKB-KW"/>
</dbReference>
<dbReference type="InterPro" id="IPR050298">
    <property type="entry name" value="Gram-neg_bact_OMP"/>
</dbReference>
<dbReference type="InterPro" id="IPR001702">
    <property type="entry name" value="Porin_Gram-ve"/>
</dbReference>
<dbReference type="PROSITE" id="PS51257">
    <property type="entry name" value="PROKAR_LIPOPROTEIN"/>
    <property type="match status" value="1"/>
</dbReference>